<feature type="region of interest" description="Disordered" evidence="1">
    <location>
        <begin position="90"/>
        <end position="116"/>
    </location>
</feature>
<protein>
    <submittedName>
        <fullName evidence="2">Uncharacterized protein</fullName>
    </submittedName>
</protein>
<name>A0ABP6CD20_9ACTN</name>
<sequence>MAGILSEEVSVYLYPEREVLGAEELDGLSGRRLVRAAERVHADHFTSHELYVEFLGPTVYCLATEGQEPSRTTPVGRPFQRGADKVCFPRTGVAMGRDAEDDGAGSEETRTNGGRR</sequence>
<evidence type="ECO:0000313" key="2">
    <source>
        <dbReference type="EMBL" id="GAA2614885.1"/>
    </source>
</evidence>
<gene>
    <name evidence="2" type="ORF">GCM10010411_57290</name>
</gene>
<keyword evidence="3" id="KW-1185">Reference proteome</keyword>
<proteinExistence type="predicted"/>
<accession>A0ABP6CD20</accession>
<evidence type="ECO:0000313" key="3">
    <source>
        <dbReference type="Proteomes" id="UP001501509"/>
    </source>
</evidence>
<reference evidence="3" key="1">
    <citation type="journal article" date="2019" name="Int. J. Syst. Evol. Microbiol.">
        <title>The Global Catalogue of Microorganisms (GCM) 10K type strain sequencing project: providing services to taxonomists for standard genome sequencing and annotation.</title>
        <authorList>
            <consortium name="The Broad Institute Genomics Platform"/>
            <consortium name="The Broad Institute Genome Sequencing Center for Infectious Disease"/>
            <person name="Wu L."/>
            <person name="Ma J."/>
        </authorList>
    </citation>
    <scope>NUCLEOTIDE SEQUENCE [LARGE SCALE GENOMIC DNA]</scope>
    <source>
        <strain evidence="3">JCM 6833</strain>
    </source>
</reference>
<comment type="caution">
    <text evidence="2">The sequence shown here is derived from an EMBL/GenBank/DDBJ whole genome shotgun (WGS) entry which is preliminary data.</text>
</comment>
<dbReference type="EMBL" id="BAAATD010000008">
    <property type="protein sequence ID" value="GAA2614885.1"/>
    <property type="molecule type" value="Genomic_DNA"/>
</dbReference>
<evidence type="ECO:0000256" key="1">
    <source>
        <dbReference type="SAM" id="MobiDB-lite"/>
    </source>
</evidence>
<organism evidence="2 3">
    <name type="scientific">Actinomadura fulvescens</name>
    <dbReference type="NCBI Taxonomy" id="46160"/>
    <lineage>
        <taxon>Bacteria</taxon>
        <taxon>Bacillati</taxon>
        <taxon>Actinomycetota</taxon>
        <taxon>Actinomycetes</taxon>
        <taxon>Streptosporangiales</taxon>
        <taxon>Thermomonosporaceae</taxon>
        <taxon>Actinomadura</taxon>
    </lineage>
</organism>
<dbReference type="Proteomes" id="UP001501509">
    <property type="component" value="Unassembled WGS sequence"/>
</dbReference>